<dbReference type="Proteomes" id="UP000507470">
    <property type="component" value="Unassembled WGS sequence"/>
</dbReference>
<accession>A0A6J8B0Y6</accession>
<dbReference type="AlphaFoldDB" id="A0A6J8B0Y6"/>
<gene>
    <name evidence="2" type="ORF">MCOR_13809</name>
</gene>
<reference evidence="2 3" key="1">
    <citation type="submission" date="2020-06" db="EMBL/GenBank/DDBJ databases">
        <authorList>
            <person name="Li R."/>
            <person name="Bekaert M."/>
        </authorList>
    </citation>
    <scope>NUCLEOTIDE SEQUENCE [LARGE SCALE GENOMIC DNA]</scope>
    <source>
        <strain evidence="3">wild</strain>
    </source>
</reference>
<proteinExistence type="predicted"/>
<sequence>MAKKEDNNLPYLKESTTIPYRDQTKKDNAVPWPKKKHIHKTLPLYCSERGTGTKQRKTTPCHGQRKRTSQKLYHYIIARYRDQTKKDNAVPWPKKTDIPKTLPLYCSEVPGPNKERQGMAKENGPTGTKKKDNAVPWPKKTHIPKTLPLYCSEVPGPNKERQRRAMAKENAHPQNSTIIL</sequence>
<name>A0A6J8B0Y6_MYTCO</name>
<evidence type="ECO:0000256" key="1">
    <source>
        <dbReference type="SAM" id="MobiDB-lite"/>
    </source>
</evidence>
<feature type="region of interest" description="Disordered" evidence="1">
    <location>
        <begin position="1"/>
        <end position="34"/>
    </location>
</feature>
<evidence type="ECO:0000313" key="2">
    <source>
        <dbReference type="EMBL" id="CAC5377498.1"/>
    </source>
</evidence>
<feature type="region of interest" description="Disordered" evidence="1">
    <location>
        <begin position="111"/>
        <end position="180"/>
    </location>
</feature>
<keyword evidence="3" id="KW-1185">Reference proteome</keyword>
<organism evidence="2 3">
    <name type="scientific">Mytilus coruscus</name>
    <name type="common">Sea mussel</name>
    <dbReference type="NCBI Taxonomy" id="42192"/>
    <lineage>
        <taxon>Eukaryota</taxon>
        <taxon>Metazoa</taxon>
        <taxon>Spiralia</taxon>
        <taxon>Lophotrochozoa</taxon>
        <taxon>Mollusca</taxon>
        <taxon>Bivalvia</taxon>
        <taxon>Autobranchia</taxon>
        <taxon>Pteriomorphia</taxon>
        <taxon>Mytilida</taxon>
        <taxon>Mytiloidea</taxon>
        <taxon>Mytilidae</taxon>
        <taxon>Mytilinae</taxon>
        <taxon>Mytilus</taxon>
    </lineage>
</organism>
<dbReference type="EMBL" id="CACVKT020002378">
    <property type="protein sequence ID" value="CAC5377498.1"/>
    <property type="molecule type" value="Genomic_DNA"/>
</dbReference>
<protein>
    <submittedName>
        <fullName evidence="2">Uncharacterized protein</fullName>
    </submittedName>
</protein>
<evidence type="ECO:0000313" key="3">
    <source>
        <dbReference type="Proteomes" id="UP000507470"/>
    </source>
</evidence>